<dbReference type="InterPro" id="IPR036291">
    <property type="entry name" value="NAD(P)-bd_dom_sf"/>
</dbReference>
<evidence type="ECO:0000259" key="1">
    <source>
        <dbReference type="Pfam" id="PF01408"/>
    </source>
</evidence>
<dbReference type="Proteomes" id="UP000076079">
    <property type="component" value="Chromosome"/>
</dbReference>
<dbReference type="PRINTS" id="PR01775">
    <property type="entry name" value="GLFROXRDTASE"/>
</dbReference>
<keyword evidence="4" id="KW-1185">Reference proteome</keyword>
<dbReference type="InterPro" id="IPR055170">
    <property type="entry name" value="GFO_IDH_MocA-like_dom"/>
</dbReference>
<feature type="domain" description="Gfo/Idh/MocA-like oxidoreductase N-terminal" evidence="1">
    <location>
        <begin position="49"/>
        <end position="173"/>
    </location>
</feature>
<reference evidence="4" key="2">
    <citation type="submission" date="2016-04" db="EMBL/GenBank/DDBJ databases">
        <title>First Complete Genome Sequence of a Subdivision 6 Acidobacterium.</title>
        <authorList>
            <person name="Huang S."/>
            <person name="Vieira S."/>
            <person name="Bunk B."/>
            <person name="Riedel T."/>
            <person name="Sproeer C."/>
            <person name="Overmann J."/>
        </authorList>
    </citation>
    <scope>NUCLEOTIDE SEQUENCE [LARGE SCALE GENOMIC DNA]</scope>
    <source>
        <strain evidence="4">DSM 100886 HEG_-6_39</strain>
    </source>
</reference>
<accession>A0A143PIE3</accession>
<dbReference type="InterPro" id="IPR051317">
    <property type="entry name" value="Gfo/Idh/MocA_oxidoreduct"/>
</dbReference>
<evidence type="ECO:0000313" key="3">
    <source>
        <dbReference type="EMBL" id="AMY07868.1"/>
    </source>
</evidence>
<dbReference type="SUPFAM" id="SSF55347">
    <property type="entry name" value="Glyceraldehyde-3-phosphate dehydrogenase-like, C-terminal domain"/>
    <property type="match status" value="1"/>
</dbReference>
<evidence type="ECO:0000313" key="4">
    <source>
        <dbReference type="Proteomes" id="UP000076079"/>
    </source>
</evidence>
<dbReference type="Gene3D" id="3.40.50.720">
    <property type="entry name" value="NAD(P)-binding Rossmann-like Domain"/>
    <property type="match status" value="1"/>
</dbReference>
<keyword evidence="3" id="KW-0560">Oxidoreductase</keyword>
<dbReference type="STRING" id="1855912.LuPra_01051"/>
<dbReference type="PANTHER" id="PTHR43708:SF8">
    <property type="entry name" value="OXIDOREDUCTASE"/>
    <property type="match status" value="1"/>
</dbReference>
<dbReference type="Pfam" id="PF22725">
    <property type="entry name" value="GFO_IDH_MocA_C3"/>
    <property type="match status" value="1"/>
</dbReference>
<dbReference type="InterPro" id="IPR019546">
    <property type="entry name" value="TAT_signal_bac_arc"/>
</dbReference>
<dbReference type="PANTHER" id="PTHR43708">
    <property type="entry name" value="CONSERVED EXPRESSED OXIDOREDUCTASE (EUROFUNG)"/>
    <property type="match status" value="1"/>
</dbReference>
<dbReference type="InterPro" id="IPR000683">
    <property type="entry name" value="Gfo/Idh/MocA-like_OxRdtase_N"/>
</dbReference>
<dbReference type="AlphaFoldDB" id="A0A143PIE3"/>
<protein>
    <submittedName>
        <fullName evidence="3">Glucose--fructose oxidoreductase</fullName>
        <ecNumber evidence="3">1.1.99.28</ecNumber>
    </submittedName>
</protein>
<dbReference type="PROSITE" id="PS51318">
    <property type="entry name" value="TAT"/>
    <property type="match status" value="1"/>
</dbReference>
<dbReference type="GO" id="GO:0047061">
    <property type="term" value="F:glucose-fructose oxidoreductase activity"/>
    <property type="evidence" value="ECO:0007669"/>
    <property type="project" value="UniProtKB-EC"/>
</dbReference>
<dbReference type="KEGG" id="abac:LuPra_01051"/>
<feature type="domain" description="GFO/IDH/MocA-like oxidoreductase" evidence="2">
    <location>
        <begin position="182"/>
        <end position="302"/>
    </location>
</feature>
<dbReference type="InterPro" id="IPR008354">
    <property type="entry name" value="Glc-Fru_OxRdtase_bac"/>
</dbReference>
<dbReference type="RefSeq" id="WP_110169767.1">
    <property type="nucleotide sequence ID" value="NZ_CP015136.1"/>
</dbReference>
<dbReference type="GO" id="GO:0000166">
    <property type="term" value="F:nucleotide binding"/>
    <property type="evidence" value="ECO:0007669"/>
    <property type="project" value="InterPro"/>
</dbReference>
<dbReference type="PATRIC" id="fig|1813736.3.peg.1097"/>
<sequence>MSEPTQTRRDFLRATGATVAAATPLVAAGDVVAAMAGQQAVPTPPAKTFGYAVVGLGGLSLSDILPAFAHTKSSRLTGLVSGSVDKARALAAQYGVPDKGLYSYDTYDRIADNPDIDAVYIVLPNFMHAQYTIRSHKAGKHVLVEKPMANTTKDCDEMIAAAAAARKYLAVAYRLRFEPYTQAMIKMVRDKELGKPKVILCEAGFNTRNPDQWRLKKKEGGGGSMMDIGIYAVNAARYLSGEEPTEVFGMEYSTPGDPRFVEVEETINFQMRFPSGVLANCVSSYGTNLNRFRVHAENGSFEMEPAYSRRALGMRVFRGNVIEQRNLREPDHFAAMMDHLAESAAKGTPPLTDGVDGRNDMRVIEAIYESVKTGRPVKV</sequence>
<dbReference type="SUPFAM" id="SSF51735">
    <property type="entry name" value="NAD(P)-binding Rossmann-fold domains"/>
    <property type="match status" value="1"/>
</dbReference>
<dbReference type="NCBIfam" id="TIGR01409">
    <property type="entry name" value="TAT_signal_seq"/>
    <property type="match status" value="1"/>
</dbReference>
<reference evidence="3 4" key="1">
    <citation type="journal article" date="2016" name="Genome Announc.">
        <title>First Complete Genome Sequence of a Subdivision 6 Acidobacterium Strain.</title>
        <authorList>
            <person name="Huang S."/>
            <person name="Vieira S."/>
            <person name="Bunk B."/>
            <person name="Riedel T."/>
            <person name="Sproer C."/>
            <person name="Overmann J."/>
        </authorList>
    </citation>
    <scope>NUCLEOTIDE SEQUENCE [LARGE SCALE GENOMIC DNA]</scope>
    <source>
        <strain evidence="4">DSM 100886 HEG_-6_39</strain>
    </source>
</reference>
<evidence type="ECO:0000259" key="2">
    <source>
        <dbReference type="Pfam" id="PF22725"/>
    </source>
</evidence>
<gene>
    <name evidence="3" type="primary">gfo_1</name>
    <name evidence="3" type="ORF">LuPra_01051</name>
</gene>
<dbReference type="OrthoDB" id="9815825at2"/>
<dbReference type="Gene3D" id="3.30.360.10">
    <property type="entry name" value="Dihydrodipicolinate Reductase, domain 2"/>
    <property type="match status" value="1"/>
</dbReference>
<dbReference type="EMBL" id="CP015136">
    <property type="protein sequence ID" value="AMY07868.1"/>
    <property type="molecule type" value="Genomic_DNA"/>
</dbReference>
<dbReference type="EC" id="1.1.99.28" evidence="3"/>
<dbReference type="Pfam" id="PF01408">
    <property type="entry name" value="GFO_IDH_MocA"/>
    <property type="match status" value="1"/>
</dbReference>
<dbReference type="InterPro" id="IPR006311">
    <property type="entry name" value="TAT_signal"/>
</dbReference>
<name>A0A143PIE3_LUTPR</name>
<organism evidence="3 4">
    <name type="scientific">Luteitalea pratensis</name>
    <dbReference type="NCBI Taxonomy" id="1855912"/>
    <lineage>
        <taxon>Bacteria</taxon>
        <taxon>Pseudomonadati</taxon>
        <taxon>Acidobacteriota</taxon>
        <taxon>Vicinamibacteria</taxon>
        <taxon>Vicinamibacterales</taxon>
        <taxon>Vicinamibacteraceae</taxon>
        <taxon>Luteitalea</taxon>
    </lineage>
</organism>
<proteinExistence type="predicted"/>